<dbReference type="SUPFAM" id="SSF63737">
    <property type="entry name" value="Leukotriene A4 hydrolase N-terminal domain"/>
    <property type="match status" value="1"/>
</dbReference>
<dbReference type="PRINTS" id="PR00756">
    <property type="entry name" value="ALADIPTASE"/>
</dbReference>
<gene>
    <name evidence="14" type="ORF">BWK62_13290</name>
</gene>
<dbReference type="InterPro" id="IPR050344">
    <property type="entry name" value="Peptidase_M1_aminopeptidases"/>
</dbReference>
<keyword evidence="7" id="KW-0645">Protease</keyword>
<accession>A0A246G818</accession>
<organism evidence="14 15">
    <name type="scientific">Flavobacterium columnare</name>
    <dbReference type="NCBI Taxonomy" id="996"/>
    <lineage>
        <taxon>Bacteria</taxon>
        <taxon>Pseudomonadati</taxon>
        <taxon>Bacteroidota</taxon>
        <taxon>Flavobacteriia</taxon>
        <taxon>Flavobacteriales</taxon>
        <taxon>Flavobacteriaceae</taxon>
        <taxon>Flavobacterium</taxon>
    </lineage>
</organism>
<dbReference type="CDD" id="cd09603">
    <property type="entry name" value="M1_APN_like"/>
    <property type="match status" value="1"/>
</dbReference>
<feature type="domain" description="Aminopeptidase N-like N-terminal" evidence="13">
    <location>
        <begin position="28"/>
        <end position="204"/>
    </location>
</feature>
<dbReference type="InterPro" id="IPR042097">
    <property type="entry name" value="Aminopeptidase_N-like_N_sf"/>
</dbReference>
<evidence type="ECO:0000256" key="8">
    <source>
        <dbReference type="ARBA" id="ARBA00022723"/>
    </source>
</evidence>
<evidence type="ECO:0000256" key="9">
    <source>
        <dbReference type="ARBA" id="ARBA00022801"/>
    </source>
</evidence>
<dbReference type="SUPFAM" id="SSF55486">
    <property type="entry name" value="Metalloproteases ('zincins'), catalytic domain"/>
    <property type="match status" value="1"/>
</dbReference>
<dbReference type="GO" id="GO:0042277">
    <property type="term" value="F:peptide binding"/>
    <property type="evidence" value="ECO:0007669"/>
    <property type="project" value="TreeGrafter"/>
</dbReference>
<evidence type="ECO:0000256" key="11">
    <source>
        <dbReference type="ARBA" id="ARBA00023049"/>
    </source>
</evidence>
<dbReference type="EC" id="3.4.11.2" evidence="4"/>
<evidence type="ECO:0000256" key="4">
    <source>
        <dbReference type="ARBA" id="ARBA00012564"/>
    </source>
</evidence>
<dbReference type="AlphaFoldDB" id="A0A246G818"/>
<dbReference type="Gene3D" id="1.10.390.10">
    <property type="entry name" value="Neutral Protease Domain 2"/>
    <property type="match status" value="1"/>
</dbReference>
<reference evidence="14 15" key="1">
    <citation type="journal article" date="2017" name="Infect. Genet. Evol.">
        <title>Comparative genome analysis of fish pathogen Flavobacterium columnare reveals extensive sequence diversity within the species.</title>
        <authorList>
            <person name="Kayansamruaj P."/>
            <person name="Dong H.T."/>
            <person name="Hirono I."/>
            <person name="Kondo H."/>
            <person name="Senapin S."/>
            <person name="Rodkhum C."/>
        </authorList>
    </citation>
    <scope>NUCLEOTIDE SEQUENCE [LARGE SCALE GENOMIC DNA]</scope>
    <source>
        <strain evidence="14 15">1214</strain>
    </source>
</reference>
<dbReference type="InterPro" id="IPR001930">
    <property type="entry name" value="Peptidase_M1"/>
</dbReference>
<dbReference type="GO" id="GO:0005737">
    <property type="term" value="C:cytoplasm"/>
    <property type="evidence" value="ECO:0007669"/>
    <property type="project" value="TreeGrafter"/>
</dbReference>
<dbReference type="Pfam" id="PF01433">
    <property type="entry name" value="Peptidase_M1"/>
    <property type="match status" value="1"/>
</dbReference>
<comment type="catalytic activity">
    <reaction evidence="1">
        <text>Release of an N-terminal amino acid, Xaa-|-Yaa- from a peptide, amide or arylamide. Xaa is preferably Ala, but may be most amino acids including Pro (slow action). When a terminal hydrophobic residue is followed by a prolyl residue, the two may be released as an intact Xaa-Pro dipeptide.</text>
        <dbReference type="EC" id="3.4.11.2"/>
    </reaction>
</comment>
<keyword evidence="6 14" id="KW-0031">Aminopeptidase</keyword>
<keyword evidence="11" id="KW-0482">Metalloprotease</keyword>
<dbReference type="PANTHER" id="PTHR11533">
    <property type="entry name" value="PROTEASE M1 ZINC METALLOPROTEASE"/>
    <property type="match status" value="1"/>
</dbReference>
<evidence type="ECO:0000259" key="12">
    <source>
        <dbReference type="Pfam" id="PF01433"/>
    </source>
</evidence>
<evidence type="ECO:0000256" key="10">
    <source>
        <dbReference type="ARBA" id="ARBA00022833"/>
    </source>
</evidence>
<dbReference type="InterPro" id="IPR027268">
    <property type="entry name" value="Peptidase_M4/M1_CTD_sf"/>
</dbReference>
<dbReference type="GO" id="GO:0008270">
    <property type="term" value="F:zinc ion binding"/>
    <property type="evidence" value="ECO:0007669"/>
    <property type="project" value="InterPro"/>
</dbReference>
<dbReference type="GO" id="GO:0016285">
    <property type="term" value="F:alanyl aminopeptidase activity"/>
    <property type="evidence" value="ECO:0007669"/>
    <property type="project" value="UniProtKB-EC"/>
</dbReference>
<dbReference type="GO" id="GO:0005615">
    <property type="term" value="C:extracellular space"/>
    <property type="evidence" value="ECO:0007669"/>
    <property type="project" value="TreeGrafter"/>
</dbReference>
<dbReference type="EMBL" id="MTCY01000055">
    <property type="protein sequence ID" value="OWP74853.1"/>
    <property type="molecule type" value="Genomic_DNA"/>
</dbReference>
<dbReference type="InterPro" id="IPR045357">
    <property type="entry name" value="Aminopeptidase_N-like_N"/>
</dbReference>
<evidence type="ECO:0000256" key="3">
    <source>
        <dbReference type="ARBA" id="ARBA00010136"/>
    </source>
</evidence>
<comment type="similarity">
    <text evidence="3">Belongs to the peptidase M1 family.</text>
</comment>
<evidence type="ECO:0000256" key="1">
    <source>
        <dbReference type="ARBA" id="ARBA00000098"/>
    </source>
</evidence>
<dbReference type="PANTHER" id="PTHR11533:SF174">
    <property type="entry name" value="PUROMYCIN-SENSITIVE AMINOPEPTIDASE-RELATED"/>
    <property type="match status" value="1"/>
</dbReference>
<evidence type="ECO:0000313" key="15">
    <source>
        <dbReference type="Proteomes" id="UP000198034"/>
    </source>
</evidence>
<evidence type="ECO:0000256" key="5">
    <source>
        <dbReference type="ARBA" id="ARBA00015611"/>
    </source>
</evidence>
<dbReference type="GO" id="GO:0016020">
    <property type="term" value="C:membrane"/>
    <property type="evidence" value="ECO:0007669"/>
    <property type="project" value="TreeGrafter"/>
</dbReference>
<dbReference type="GO" id="GO:0070006">
    <property type="term" value="F:metalloaminopeptidase activity"/>
    <property type="evidence" value="ECO:0007669"/>
    <property type="project" value="TreeGrafter"/>
</dbReference>
<proteinExistence type="inferred from homology"/>
<dbReference type="GO" id="GO:0043171">
    <property type="term" value="P:peptide catabolic process"/>
    <property type="evidence" value="ECO:0007669"/>
    <property type="project" value="TreeGrafter"/>
</dbReference>
<dbReference type="GO" id="GO:0006508">
    <property type="term" value="P:proteolysis"/>
    <property type="evidence" value="ECO:0007669"/>
    <property type="project" value="UniProtKB-KW"/>
</dbReference>
<dbReference type="Proteomes" id="UP000198034">
    <property type="component" value="Unassembled WGS sequence"/>
</dbReference>
<evidence type="ECO:0000256" key="7">
    <source>
        <dbReference type="ARBA" id="ARBA00022670"/>
    </source>
</evidence>
<dbReference type="Gene3D" id="2.60.40.1730">
    <property type="entry name" value="tricorn interacting facor f3 domain"/>
    <property type="match status" value="1"/>
</dbReference>
<feature type="domain" description="Peptidase M1 membrane alanine aminopeptidase" evidence="12">
    <location>
        <begin position="239"/>
        <end position="443"/>
    </location>
</feature>
<protein>
    <recommendedName>
        <fullName evidence="5">Aminopeptidase N</fullName>
        <ecNumber evidence="4">3.4.11.2</ecNumber>
    </recommendedName>
</protein>
<sequence length="704" mass="82581">MLILFLLFSFTLWGQSTPNVDFISLKAQLSPSFETKSISGNCQYIFKVNSRVDSIKIDAIRMKFEKVKINGKFVNYKNTDKSLILFEGYKIGTNKITFNYQATPKQTMYFVDMGVNSNPLSTSNQANNRFRNYQIWTQGQGKYTSHWLPSFDNVNEKLVFNLSISAQPFFEVISNGVLKKITQLGIKANKTWEYKMKKPMSSYLVMLAIGAFNSKKIKSKRGKNIQLYYKHEDKEKFDYTYKYSKEIFDFLENEIGLSYPWEIYKQAPVEDFLYAGMENTTATLFTQDFVVDKIGFNDKSYVNVNAHELAHHWFGDLITAKEGKHHWLQEGFATYYALLAERHLLGETHFQFELLKYAEEIQNNSKKDTIPILNEKASVLSFYKKGAWALHYLKESIGENNFKKAVKAYLKKYKFKNVDTQDFLNEIKKVAPDFNIFEFKKEWLESSNFNIEKVIQILSKNQQVKKYFELQQMQTIPFNDKKNFFKNILLLNQYPVLSQEIVYQLANISYKEKAELLKIAIDTKNIAIRQTVAESMQTIPLEFKLEYEKFLNDESYITKEIALVQLCKYFPENTVNYLEKTKEIIGLNDRSFRINWLGIALKSKVYNKEVNDLLLSELLEYTTLKFSSTIRQNALEVILQINPVHPIVLQSLINATQHHKWQFARFSKNTVRAMLKKEYFKKAFEVILPNLTDKEQLFLKNELK</sequence>
<evidence type="ECO:0000256" key="2">
    <source>
        <dbReference type="ARBA" id="ARBA00001947"/>
    </source>
</evidence>
<dbReference type="Pfam" id="PF17900">
    <property type="entry name" value="Peptidase_M1_N"/>
    <property type="match status" value="1"/>
</dbReference>
<keyword evidence="8" id="KW-0479">Metal-binding</keyword>
<dbReference type="InterPro" id="IPR016024">
    <property type="entry name" value="ARM-type_fold"/>
</dbReference>
<comment type="caution">
    <text evidence="14">The sequence shown here is derived from an EMBL/GenBank/DDBJ whole genome shotgun (WGS) entry which is preliminary data.</text>
</comment>
<comment type="cofactor">
    <cofactor evidence="2">
        <name>Zn(2+)</name>
        <dbReference type="ChEBI" id="CHEBI:29105"/>
    </cofactor>
</comment>
<dbReference type="InterPro" id="IPR014782">
    <property type="entry name" value="Peptidase_M1_dom"/>
</dbReference>
<dbReference type="SUPFAM" id="SSF48371">
    <property type="entry name" value="ARM repeat"/>
    <property type="match status" value="1"/>
</dbReference>
<evidence type="ECO:0000259" key="13">
    <source>
        <dbReference type="Pfam" id="PF17900"/>
    </source>
</evidence>
<evidence type="ECO:0000256" key="6">
    <source>
        <dbReference type="ARBA" id="ARBA00022438"/>
    </source>
</evidence>
<keyword evidence="9" id="KW-0378">Hydrolase</keyword>
<name>A0A246G818_9FLAO</name>
<evidence type="ECO:0000313" key="14">
    <source>
        <dbReference type="EMBL" id="OWP74853.1"/>
    </source>
</evidence>
<keyword evidence="10" id="KW-0862">Zinc</keyword>